<gene>
    <name evidence="2" type="ORF">MANES_05G165500</name>
</gene>
<feature type="transmembrane region" description="Helical" evidence="1">
    <location>
        <begin position="15"/>
        <end position="39"/>
    </location>
</feature>
<keyword evidence="1" id="KW-0812">Transmembrane</keyword>
<keyword evidence="1" id="KW-1133">Transmembrane helix</keyword>
<name>A0A2C9VWW5_MANES</name>
<protein>
    <submittedName>
        <fullName evidence="2">Uncharacterized protein</fullName>
    </submittedName>
</protein>
<proteinExistence type="predicted"/>
<dbReference type="EMBL" id="CM004391">
    <property type="protein sequence ID" value="OAY50828.1"/>
    <property type="molecule type" value="Genomic_DNA"/>
</dbReference>
<evidence type="ECO:0000313" key="2">
    <source>
        <dbReference type="EMBL" id="OAY50828.1"/>
    </source>
</evidence>
<reference evidence="2" key="1">
    <citation type="submission" date="2016-02" db="EMBL/GenBank/DDBJ databases">
        <title>WGS assembly of Manihot esculenta.</title>
        <authorList>
            <person name="Bredeson J.V."/>
            <person name="Prochnik S.E."/>
            <person name="Lyons J.B."/>
            <person name="Schmutz J."/>
            <person name="Grimwood J."/>
            <person name="Vrebalov J."/>
            <person name="Bart R.S."/>
            <person name="Amuge T."/>
            <person name="Ferguson M.E."/>
            <person name="Green R."/>
            <person name="Putnam N."/>
            <person name="Stites J."/>
            <person name="Rounsley S."/>
            <person name="Rokhsar D.S."/>
        </authorList>
    </citation>
    <scope>NUCLEOTIDE SEQUENCE [LARGE SCALE GENOMIC DNA]</scope>
    <source>
        <tissue evidence="2">Leaf</tissue>
    </source>
</reference>
<dbReference type="AlphaFoldDB" id="A0A2C9VWW5"/>
<keyword evidence="1" id="KW-0472">Membrane</keyword>
<accession>A0A2C9VWW5</accession>
<evidence type="ECO:0000256" key="1">
    <source>
        <dbReference type="SAM" id="Phobius"/>
    </source>
</evidence>
<sequence length="60" mass="6759">MCVFPAFDEDMEQGVFLPLLMFALPHSCVNIVIILDFLYQVSLDPVEPSPSLSLPFFLLV</sequence>
<organism evidence="2">
    <name type="scientific">Manihot esculenta</name>
    <name type="common">Cassava</name>
    <name type="synonym">Jatropha manihot</name>
    <dbReference type="NCBI Taxonomy" id="3983"/>
    <lineage>
        <taxon>Eukaryota</taxon>
        <taxon>Viridiplantae</taxon>
        <taxon>Streptophyta</taxon>
        <taxon>Embryophyta</taxon>
        <taxon>Tracheophyta</taxon>
        <taxon>Spermatophyta</taxon>
        <taxon>Magnoliopsida</taxon>
        <taxon>eudicotyledons</taxon>
        <taxon>Gunneridae</taxon>
        <taxon>Pentapetalae</taxon>
        <taxon>rosids</taxon>
        <taxon>fabids</taxon>
        <taxon>Malpighiales</taxon>
        <taxon>Euphorbiaceae</taxon>
        <taxon>Crotonoideae</taxon>
        <taxon>Manihoteae</taxon>
        <taxon>Manihot</taxon>
    </lineage>
</organism>